<dbReference type="EMBL" id="JAWIIJ010000011">
    <property type="protein sequence ID" value="MDV2080193.1"/>
    <property type="molecule type" value="Genomic_DNA"/>
</dbReference>
<feature type="non-terminal residue" evidence="1">
    <location>
        <position position="1"/>
    </location>
</feature>
<protein>
    <submittedName>
        <fullName evidence="1">Uncharacterized protein</fullName>
    </submittedName>
</protein>
<evidence type="ECO:0000313" key="2">
    <source>
        <dbReference type="Proteomes" id="UP001269819"/>
    </source>
</evidence>
<name>A0ABU3W0Y2_9GAMM</name>
<organism evidence="1 2">
    <name type="scientific">Marinobacter xestospongiae</name>
    <dbReference type="NCBI Taxonomy" id="994319"/>
    <lineage>
        <taxon>Bacteria</taxon>
        <taxon>Pseudomonadati</taxon>
        <taxon>Pseudomonadota</taxon>
        <taxon>Gammaproteobacteria</taxon>
        <taxon>Pseudomonadales</taxon>
        <taxon>Marinobacteraceae</taxon>
        <taxon>Marinobacter</taxon>
    </lineage>
</organism>
<dbReference type="RefSeq" id="WP_316974626.1">
    <property type="nucleotide sequence ID" value="NZ_JAWIIJ010000011.1"/>
</dbReference>
<evidence type="ECO:0000313" key="1">
    <source>
        <dbReference type="EMBL" id="MDV2080193.1"/>
    </source>
</evidence>
<sequence>FYHLRWCPESLNHYIVSHAGEEQPCPPGALDSLKTAINVEYLVASACKVLPDDQDTLLASAVIKADGDYEDSYQWRVMLLEAHNYEIKARFESRIDTGDATTRVDSGMIWLDTARYHVADDNRAFGVRLASGDWPRYAQGGRDLFLTLFSGKPQHGQLVPLVDQLPLYVWQEISADYQANHFTREVAKGYINVLPTSSHGLHDLQLVYPTVIESYDGETTTRPNRRLTVTLKFNGSEYPFDDWKDVPGEGW</sequence>
<comment type="caution">
    <text evidence="1">The sequence shown here is derived from an EMBL/GenBank/DDBJ whole genome shotgun (WGS) entry which is preliminary data.</text>
</comment>
<gene>
    <name evidence="1" type="ORF">RYS15_16015</name>
</gene>
<reference evidence="1 2" key="1">
    <citation type="submission" date="2023-10" db="EMBL/GenBank/DDBJ databases">
        <title>Characteristics and mechanism of a salt-tolerant marine origin heterotrophic nitrifying- aerobic denitrifying bacteria Marinobacter xestospongiae HN1.</title>
        <authorList>
            <person name="Qi R."/>
        </authorList>
    </citation>
    <scope>NUCLEOTIDE SEQUENCE [LARGE SCALE GENOMIC DNA]</scope>
    <source>
        <strain evidence="1 2">HN1</strain>
    </source>
</reference>
<proteinExistence type="predicted"/>
<keyword evidence="2" id="KW-1185">Reference proteome</keyword>
<accession>A0ABU3W0Y2</accession>
<dbReference type="Proteomes" id="UP001269819">
    <property type="component" value="Unassembled WGS sequence"/>
</dbReference>